<reference evidence="4 5" key="1">
    <citation type="submission" date="2024-01" db="EMBL/GenBank/DDBJ databases">
        <title>Genome assemblies of Stephania.</title>
        <authorList>
            <person name="Yang L."/>
        </authorList>
    </citation>
    <scope>NUCLEOTIDE SEQUENCE [LARGE SCALE GENOMIC DNA]</scope>
    <source>
        <strain evidence="4">YNDBR</strain>
        <tissue evidence="4">Leaf</tissue>
    </source>
</reference>
<dbReference type="EMBL" id="JBBNAF010000004">
    <property type="protein sequence ID" value="KAK9150143.1"/>
    <property type="molecule type" value="Genomic_DNA"/>
</dbReference>
<dbReference type="Proteomes" id="UP001420932">
    <property type="component" value="Unassembled WGS sequence"/>
</dbReference>
<comment type="similarity">
    <text evidence="1">Belongs to the STIG1 family.</text>
</comment>
<sequence>MANTHIKPSTLLSFITFILFIQHHCAAFSIDINDDDNDGEDYYIVDTEASLGNNNNINVARPQRLLLLQKPKKIKKGAKCALQNNICNGVPVNKGTGIIHCCKKHCRNVLGDRNNCGSCGHKCGYGERCCNGVCTNVYFNDSNCGKCGKKCSSDDKCEYGYCGYA</sequence>
<dbReference type="Pfam" id="PF04885">
    <property type="entry name" value="Stig1"/>
    <property type="match status" value="1"/>
</dbReference>
<evidence type="ECO:0000256" key="3">
    <source>
        <dbReference type="SAM" id="SignalP"/>
    </source>
</evidence>
<comment type="caution">
    <text evidence="4">The sequence shown here is derived from an EMBL/GenBank/DDBJ whole genome shotgun (WGS) entry which is preliminary data.</text>
</comment>
<name>A0AAP0PMJ9_9MAGN</name>
<evidence type="ECO:0000256" key="2">
    <source>
        <dbReference type="ARBA" id="ARBA00022729"/>
    </source>
</evidence>
<protein>
    <submittedName>
        <fullName evidence="4">Uncharacterized protein</fullName>
    </submittedName>
</protein>
<organism evidence="4 5">
    <name type="scientific">Stephania yunnanensis</name>
    <dbReference type="NCBI Taxonomy" id="152371"/>
    <lineage>
        <taxon>Eukaryota</taxon>
        <taxon>Viridiplantae</taxon>
        <taxon>Streptophyta</taxon>
        <taxon>Embryophyta</taxon>
        <taxon>Tracheophyta</taxon>
        <taxon>Spermatophyta</taxon>
        <taxon>Magnoliopsida</taxon>
        <taxon>Ranunculales</taxon>
        <taxon>Menispermaceae</taxon>
        <taxon>Menispermoideae</taxon>
        <taxon>Cissampelideae</taxon>
        <taxon>Stephania</taxon>
    </lineage>
</organism>
<accession>A0AAP0PMJ9</accession>
<evidence type="ECO:0000313" key="5">
    <source>
        <dbReference type="Proteomes" id="UP001420932"/>
    </source>
</evidence>
<keyword evidence="5" id="KW-1185">Reference proteome</keyword>
<dbReference type="PANTHER" id="PTHR33227:SF6">
    <property type="entry name" value="PROTEIN GRIM REAPER"/>
    <property type="match status" value="1"/>
</dbReference>
<dbReference type="InterPro" id="IPR006969">
    <property type="entry name" value="Stig-like"/>
</dbReference>
<evidence type="ECO:0000313" key="4">
    <source>
        <dbReference type="EMBL" id="KAK9150143.1"/>
    </source>
</evidence>
<evidence type="ECO:0000256" key="1">
    <source>
        <dbReference type="ARBA" id="ARBA00006010"/>
    </source>
</evidence>
<keyword evidence="2 3" id="KW-0732">Signal</keyword>
<dbReference type="AlphaFoldDB" id="A0AAP0PMJ9"/>
<feature type="chain" id="PRO_5043050079" evidence="3">
    <location>
        <begin position="28"/>
        <end position="165"/>
    </location>
</feature>
<proteinExistence type="inferred from homology"/>
<dbReference type="PANTHER" id="PTHR33227">
    <property type="entry name" value="STIGMA-SPECIFIC STIG1-LIKE PROTEIN 3"/>
    <property type="match status" value="1"/>
</dbReference>
<feature type="signal peptide" evidence="3">
    <location>
        <begin position="1"/>
        <end position="27"/>
    </location>
</feature>
<gene>
    <name evidence="4" type="ORF">Syun_008452</name>
</gene>